<dbReference type="Gene3D" id="3.40.50.300">
    <property type="entry name" value="P-loop containing nucleotide triphosphate hydrolases"/>
    <property type="match status" value="2"/>
</dbReference>
<dbReference type="SUPFAM" id="SSF52540">
    <property type="entry name" value="P-loop containing nucleoside triphosphate hydrolases"/>
    <property type="match status" value="2"/>
</dbReference>
<dbReference type="InterPro" id="IPR017871">
    <property type="entry name" value="ABC_transporter-like_CS"/>
</dbReference>
<dbReference type="InterPro" id="IPR003439">
    <property type="entry name" value="ABC_transporter-like_ATP-bd"/>
</dbReference>
<dbReference type="GO" id="GO:0015833">
    <property type="term" value="P:peptide transport"/>
    <property type="evidence" value="ECO:0007669"/>
    <property type="project" value="InterPro"/>
</dbReference>
<feature type="domain" description="ABC transporter" evidence="8">
    <location>
        <begin position="6"/>
        <end position="254"/>
    </location>
</feature>
<evidence type="ECO:0000256" key="7">
    <source>
        <dbReference type="ARBA" id="ARBA00023136"/>
    </source>
</evidence>
<dbReference type="EMBL" id="CP017244">
    <property type="protein sequence ID" value="APO78850.1"/>
    <property type="molecule type" value="Genomic_DNA"/>
</dbReference>
<dbReference type="CDD" id="cd03257">
    <property type="entry name" value="ABC_NikE_OppD_transporters"/>
    <property type="match status" value="2"/>
</dbReference>
<proteinExistence type="inferred from homology"/>
<evidence type="ECO:0000256" key="4">
    <source>
        <dbReference type="ARBA" id="ARBA00022475"/>
    </source>
</evidence>
<sequence>MNQPLLKVDNLALGAARLQNRVVDGVSMTLKRGERVGIVGESGSGKSMMMRAVIGLLPPGIVKFAGSIAFDGRDMGSLPPRDLRALRGAGIGLIFQEPMTSLNPALRIGTQMEEGLALHKEVDAAARRAAMVSMLERVGIPDPQTALTAFPHEFSGGMRQRIMIASVMLLEPALLIADEPTTALDAVVQRDVLELLRDLVKEKGTAMVLISHDMSMVAQYTDRLLVMEKGVCVEQGETRDLLSAPRHDYTKKLLSALPRRGPARAIADRQPIASVRDLQLTYGSGKNAKAVLHGIDLDIRPGEIVALVGGSGSGKTTLGRVIAGLLKPNGGSMTFRGREISRRNGNYDDYRANCQMIFQDPYSSLDPRMRVRDLVAASLRHEKSLTAAQRKARVDEVLVDVGLGPQFADRFPHQLSGGQRQRVAIARALARRPDLVIADEAVSALDLTVKAQILELLARLQEEQRFACLFISHDLGVVEQIADRVIVMHRGRIEEQGLKARIFDQPMSDYTKRLLAAVPTLVSTEEGGVSLEWRFSGPATPRLHRNAAAN</sequence>
<dbReference type="InterPro" id="IPR050388">
    <property type="entry name" value="ABC_Ni/Peptide_Import"/>
</dbReference>
<dbReference type="NCBIfam" id="NF007739">
    <property type="entry name" value="PRK10419.1"/>
    <property type="match status" value="2"/>
</dbReference>
<dbReference type="RefSeq" id="WP_132659836.1">
    <property type="nucleotide sequence ID" value="NZ_CP017244.1"/>
</dbReference>
<gene>
    <name evidence="9" type="ORF">AM571_PC01116</name>
</gene>
<keyword evidence="5" id="KW-0547">Nucleotide-binding</keyword>
<dbReference type="PROSITE" id="PS50893">
    <property type="entry name" value="ABC_TRANSPORTER_2"/>
    <property type="match status" value="2"/>
</dbReference>
<keyword evidence="3" id="KW-0813">Transport</keyword>
<reference evidence="9 10" key="1">
    <citation type="submission" date="2016-09" db="EMBL/GenBank/DDBJ databases">
        <title>The complete genome sequences of Rhizobium gallicum, symbiovars gallicum and phaseoli, symbionts associated to common bean (Phaseolus vulgaris).</title>
        <authorList>
            <person name="Bustos P."/>
            <person name="Santamaria R.I."/>
            <person name="Perez-Carrascal O.M."/>
            <person name="Juarez S."/>
            <person name="Lozano L."/>
            <person name="Martinez-Flores I."/>
            <person name="Martinez-Romero E."/>
            <person name="Cevallos M."/>
            <person name="Romero D."/>
            <person name="Davila G."/>
            <person name="Gonzalez V."/>
        </authorList>
    </citation>
    <scope>NUCLEOTIDE SEQUENCE [LARGE SCALE GENOMIC DNA]</scope>
    <source>
        <strain evidence="9 10">8C-3</strain>
        <plasmid evidence="10">Plasmid prsp8c3c</plasmid>
    </source>
</reference>
<dbReference type="NCBIfam" id="NF008453">
    <property type="entry name" value="PRK11308.1"/>
    <property type="match status" value="2"/>
</dbReference>
<dbReference type="InterPro" id="IPR003593">
    <property type="entry name" value="AAA+_ATPase"/>
</dbReference>
<dbReference type="PANTHER" id="PTHR43297:SF2">
    <property type="entry name" value="DIPEPTIDE TRANSPORT ATP-BINDING PROTEIN DPPD"/>
    <property type="match status" value="1"/>
</dbReference>
<evidence type="ECO:0000256" key="6">
    <source>
        <dbReference type="ARBA" id="ARBA00022840"/>
    </source>
</evidence>
<dbReference type="GO" id="GO:0005524">
    <property type="term" value="F:ATP binding"/>
    <property type="evidence" value="ECO:0007669"/>
    <property type="project" value="UniProtKB-KW"/>
</dbReference>
<accession>A0A1L5PFL7</accession>
<comment type="subcellular location">
    <subcellularLocation>
        <location evidence="1">Cell inner membrane</location>
        <topology evidence="1">Peripheral membrane protein</topology>
    </subcellularLocation>
</comment>
<evidence type="ECO:0000256" key="2">
    <source>
        <dbReference type="ARBA" id="ARBA00005417"/>
    </source>
</evidence>
<evidence type="ECO:0000313" key="10">
    <source>
        <dbReference type="Proteomes" id="UP000185109"/>
    </source>
</evidence>
<dbReference type="PANTHER" id="PTHR43297">
    <property type="entry name" value="OLIGOPEPTIDE TRANSPORT ATP-BINDING PROTEIN APPD"/>
    <property type="match status" value="1"/>
</dbReference>
<dbReference type="InterPro" id="IPR013563">
    <property type="entry name" value="Oligopep_ABC_C"/>
</dbReference>
<protein>
    <submittedName>
        <fullName evidence="9">Dipeptide/oligopeptide ABC transporter ATP-binding protein</fullName>
    </submittedName>
</protein>
<dbReference type="Pfam" id="PF08352">
    <property type="entry name" value="oligo_HPY"/>
    <property type="match status" value="1"/>
</dbReference>
<dbReference type="InterPro" id="IPR027417">
    <property type="entry name" value="P-loop_NTPase"/>
</dbReference>
<dbReference type="Proteomes" id="UP000185109">
    <property type="component" value="Plasmid pRsp8C3c"/>
</dbReference>
<dbReference type="GO" id="GO:0005886">
    <property type="term" value="C:plasma membrane"/>
    <property type="evidence" value="ECO:0007669"/>
    <property type="project" value="UniProtKB-SubCell"/>
</dbReference>
<dbReference type="FunFam" id="3.40.50.300:FF:000016">
    <property type="entry name" value="Oligopeptide ABC transporter ATP-binding component"/>
    <property type="match status" value="1"/>
</dbReference>
<evidence type="ECO:0000256" key="3">
    <source>
        <dbReference type="ARBA" id="ARBA00022448"/>
    </source>
</evidence>
<keyword evidence="9" id="KW-0614">Plasmid</keyword>
<dbReference type="GO" id="GO:0016887">
    <property type="term" value="F:ATP hydrolysis activity"/>
    <property type="evidence" value="ECO:0007669"/>
    <property type="project" value="InterPro"/>
</dbReference>
<evidence type="ECO:0000259" key="8">
    <source>
        <dbReference type="PROSITE" id="PS50893"/>
    </source>
</evidence>
<dbReference type="PROSITE" id="PS00211">
    <property type="entry name" value="ABC_TRANSPORTER_1"/>
    <property type="match status" value="2"/>
</dbReference>
<feature type="domain" description="ABC transporter" evidence="8">
    <location>
        <begin position="275"/>
        <end position="515"/>
    </location>
</feature>
<keyword evidence="6 9" id="KW-0067">ATP-binding</keyword>
<dbReference type="Pfam" id="PF00005">
    <property type="entry name" value="ABC_tran"/>
    <property type="match status" value="2"/>
</dbReference>
<geneLocation type="plasmid" evidence="10">
    <name>prsp8c3c</name>
</geneLocation>
<organism evidence="9 10">
    <name type="scientific">Rhizobium etli 8C-3</name>
    <dbReference type="NCBI Taxonomy" id="538025"/>
    <lineage>
        <taxon>Bacteria</taxon>
        <taxon>Pseudomonadati</taxon>
        <taxon>Pseudomonadota</taxon>
        <taxon>Alphaproteobacteria</taxon>
        <taxon>Hyphomicrobiales</taxon>
        <taxon>Rhizobiaceae</taxon>
        <taxon>Rhizobium/Agrobacterium group</taxon>
        <taxon>Rhizobium</taxon>
    </lineage>
</organism>
<comment type="similarity">
    <text evidence="2">Belongs to the ABC transporter superfamily.</text>
</comment>
<evidence type="ECO:0000256" key="1">
    <source>
        <dbReference type="ARBA" id="ARBA00004417"/>
    </source>
</evidence>
<dbReference type="GO" id="GO:0055085">
    <property type="term" value="P:transmembrane transport"/>
    <property type="evidence" value="ECO:0007669"/>
    <property type="project" value="UniProtKB-ARBA"/>
</dbReference>
<evidence type="ECO:0000256" key="5">
    <source>
        <dbReference type="ARBA" id="ARBA00022741"/>
    </source>
</evidence>
<dbReference type="SMART" id="SM00382">
    <property type="entry name" value="AAA"/>
    <property type="match status" value="2"/>
</dbReference>
<name>A0A1L5PFL7_RHIET</name>
<keyword evidence="7" id="KW-0472">Membrane</keyword>
<dbReference type="AlphaFoldDB" id="A0A1L5PFL7"/>
<evidence type="ECO:0000313" key="9">
    <source>
        <dbReference type="EMBL" id="APO78850.1"/>
    </source>
</evidence>
<keyword evidence="4" id="KW-1003">Cell membrane</keyword>